<evidence type="ECO:0000313" key="2">
    <source>
        <dbReference type="EMBL" id="PIA38416.1"/>
    </source>
</evidence>
<dbReference type="Proteomes" id="UP000230069">
    <property type="component" value="Unassembled WGS sequence"/>
</dbReference>
<dbReference type="EMBL" id="KZ305045">
    <property type="protein sequence ID" value="PIA38416.1"/>
    <property type="molecule type" value="Genomic_DNA"/>
</dbReference>
<organism evidence="2 3">
    <name type="scientific">Aquilegia coerulea</name>
    <name type="common">Rocky mountain columbine</name>
    <dbReference type="NCBI Taxonomy" id="218851"/>
    <lineage>
        <taxon>Eukaryota</taxon>
        <taxon>Viridiplantae</taxon>
        <taxon>Streptophyta</taxon>
        <taxon>Embryophyta</taxon>
        <taxon>Tracheophyta</taxon>
        <taxon>Spermatophyta</taxon>
        <taxon>Magnoliopsida</taxon>
        <taxon>Ranunculales</taxon>
        <taxon>Ranunculaceae</taxon>
        <taxon>Thalictroideae</taxon>
        <taxon>Aquilegia</taxon>
    </lineage>
</organism>
<dbReference type="AlphaFoldDB" id="A0A2G5D4H5"/>
<keyword evidence="1" id="KW-1133">Transmembrane helix</keyword>
<feature type="transmembrane region" description="Helical" evidence="1">
    <location>
        <begin position="50"/>
        <end position="68"/>
    </location>
</feature>
<evidence type="ECO:0000313" key="3">
    <source>
        <dbReference type="Proteomes" id="UP000230069"/>
    </source>
</evidence>
<accession>A0A2G5D4H5</accession>
<gene>
    <name evidence="2" type="ORF">AQUCO_02800254v1</name>
</gene>
<keyword evidence="1" id="KW-0812">Transmembrane</keyword>
<sequence>MTSHTTQSILQLSAGQCDWCYVGFPAHKQSFSSNVSYVIKIEARDNHLKCVTYFGLSFILILKQYIYISSFSSSEFETNQMLMRCF</sequence>
<protein>
    <submittedName>
        <fullName evidence="2">Uncharacterized protein</fullName>
    </submittedName>
</protein>
<name>A0A2G5D4H5_AQUCA</name>
<proteinExistence type="predicted"/>
<dbReference type="InParanoid" id="A0A2G5D4H5"/>
<keyword evidence="3" id="KW-1185">Reference proteome</keyword>
<keyword evidence="1" id="KW-0472">Membrane</keyword>
<reference evidence="2 3" key="1">
    <citation type="submission" date="2017-09" db="EMBL/GenBank/DDBJ databases">
        <title>WGS assembly of Aquilegia coerulea Goldsmith.</title>
        <authorList>
            <person name="Hodges S."/>
            <person name="Kramer E."/>
            <person name="Nordborg M."/>
            <person name="Tomkins J."/>
            <person name="Borevitz J."/>
            <person name="Derieg N."/>
            <person name="Yan J."/>
            <person name="Mihaltcheva S."/>
            <person name="Hayes R.D."/>
            <person name="Rokhsar D."/>
        </authorList>
    </citation>
    <scope>NUCLEOTIDE SEQUENCE [LARGE SCALE GENOMIC DNA]</scope>
    <source>
        <strain evidence="3">cv. Goldsmith</strain>
    </source>
</reference>
<evidence type="ECO:0000256" key="1">
    <source>
        <dbReference type="SAM" id="Phobius"/>
    </source>
</evidence>